<keyword evidence="3" id="KW-0813">Transport</keyword>
<keyword evidence="6 8" id="KW-1133">Transmembrane helix</keyword>
<evidence type="ECO:0000313" key="10">
    <source>
        <dbReference type="Proteomes" id="UP000053681"/>
    </source>
</evidence>
<dbReference type="PANTHER" id="PTHR36838:SF1">
    <property type="entry name" value="SLR1864 PROTEIN"/>
    <property type="match status" value="1"/>
</dbReference>
<feature type="transmembrane region" description="Helical" evidence="8">
    <location>
        <begin position="280"/>
        <end position="299"/>
    </location>
</feature>
<keyword evidence="4" id="KW-1003">Cell membrane</keyword>
<comment type="similarity">
    <text evidence="2">Belongs to the auxin efflux carrier (TC 2.A.69) family.</text>
</comment>
<comment type="subcellular location">
    <subcellularLocation>
        <location evidence="1">Cell membrane</location>
        <topology evidence="1">Multi-pass membrane protein</topology>
    </subcellularLocation>
</comment>
<feature type="transmembrane region" description="Helical" evidence="8">
    <location>
        <begin position="93"/>
        <end position="114"/>
    </location>
</feature>
<feature type="transmembrane region" description="Helical" evidence="8">
    <location>
        <begin position="249"/>
        <end position="268"/>
    </location>
</feature>
<dbReference type="PANTHER" id="PTHR36838">
    <property type="entry name" value="AUXIN EFFLUX CARRIER FAMILY PROTEIN"/>
    <property type="match status" value="1"/>
</dbReference>
<evidence type="ECO:0008006" key="11">
    <source>
        <dbReference type="Google" id="ProtNLM"/>
    </source>
</evidence>
<reference evidence="9 10" key="1">
    <citation type="submission" date="2015-11" db="EMBL/GenBank/DDBJ databases">
        <title>Bacillus caseinolyticus sp nov.</title>
        <authorList>
            <person name="Dastager S.G."/>
            <person name="Mawlankar R."/>
        </authorList>
    </citation>
    <scope>NUCLEOTIDE SEQUENCE [LARGE SCALE GENOMIC DNA]</scope>
    <source>
        <strain evidence="9 10">SGD-V-76</strain>
    </source>
</reference>
<organism evidence="9 10">
    <name type="scientific">Priestia veravalensis</name>
    <dbReference type="NCBI Taxonomy" id="1414648"/>
    <lineage>
        <taxon>Bacteria</taxon>
        <taxon>Bacillati</taxon>
        <taxon>Bacillota</taxon>
        <taxon>Bacilli</taxon>
        <taxon>Bacillales</taxon>
        <taxon>Bacillaceae</taxon>
        <taxon>Priestia</taxon>
    </lineage>
</organism>
<evidence type="ECO:0000313" key="9">
    <source>
        <dbReference type="EMBL" id="KSU87852.1"/>
    </source>
</evidence>
<keyword evidence="7 8" id="KW-0472">Membrane</keyword>
<evidence type="ECO:0000256" key="3">
    <source>
        <dbReference type="ARBA" id="ARBA00022448"/>
    </source>
</evidence>
<dbReference type="Pfam" id="PF03547">
    <property type="entry name" value="Mem_trans"/>
    <property type="match status" value="1"/>
</dbReference>
<evidence type="ECO:0000256" key="5">
    <source>
        <dbReference type="ARBA" id="ARBA00022692"/>
    </source>
</evidence>
<feature type="transmembrane region" description="Helical" evidence="8">
    <location>
        <begin position="219"/>
        <end position="243"/>
    </location>
</feature>
<proteinExistence type="inferred from homology"/>
<feature type="transmembrane region" description="Helical" evidence="8">
    <location>
        <begin position="59"/>
        <end position="81"/>
    </location>
</feature>
<dbReference type="Proteomes" id="UP000053681">
    <property type="component" value="Unassembled WGS sequence"/>
</dbReference>
<feature type="transmembrane region" description="Helical" evidence="8">
    <location>
        <begin position="6"/>
        <end position="24"/>
    </location>
</feature>
<evidence type="ECO:0000256" key="7">
    <source>
        <dbReference type="ARBA" id="ARBA00023136"/>
    </source>
</evidence>
<gene>
    <name evidence="9" type="ORF">AS180_11100</name>
</gene>
<feature type="transmembrane region" description="Helical" evidence="8">
    <location>
        <begin position="120"/>
        <end position="141"/>
    </location>
</feature>
<accession>A0A0V8JLN0</accession>
<evidence type="ECO:0000256" key="1">
    <source>
        <dbReference type="ARBA" id="ARBA00004651"/>
    </source>
</evidence>
<name>A0A0V8JLN0_9BACI</name>
<dbReference type="EMBL" id="LNQP01000034">
    <property type="protein sequence ID" value="KSU87852.1"/>
    <property type="molecule type" value="Genomic_DNA"/>
</dbReference>
<dbReference type="GO" id="GO:0005886">
    <property type="term" value="C:plasma membrane"/>
    <property type="evidence" value="ECO:0007669"/>
    <property type="project" value="UniProtKB-SubCell"/>
</dbReference>
<dbReference type="InterPro" id="IPR004776">
    <property type="entry name" value="Mem_transp_PIN-like"/>
</dbReference>
<feature type="transmembrane region" description="Helical" evidence="8">
    <location>
        <begin position="36"/>
        <end position="53"/>
    </location>
</feature>
<evidence type="ECO:0000256" key="8">
    <source>
        <dbReference type="SAM" id="Phobius"/>
    </source>
</evidence>
<dbReference type="GO" id="GO:0055085">
    <property type="term" value="P:transmembrane transport"/>
    <property type="evidence" value="ECO:0007669"/>
    <property type="project" value="InterPro"/>
</dbReference>
<feature type="transmembrane region" description="Helical" evidence="8">
    <location>
        <begin position="153"/>
        <end position="175"/>
    </location>
</feature>
<dbReference type="InterPro" id="IPR038770">
    <property type="entry name" value="Na+/solute_symporter_sf"/>
</dbReference>
<sequence>MEFLQVLLPIFGIFALGFIGQKTIGFDAKNISKMSLYLMSPVLVFQTFYTNLISVTYLYLGAFLLILCLSIIAVVRLIGFIRSYSTTETCGMILASAFMNNGNYGTPVVLLVFGAMGLDIAIVLMVLQQLIMCTVGVYYAAKGSPEANGIKSALRAVVTMPIVYGAILGLTFQLLHITLSPPVEEAVSLVASATIPTVMIVLGMQLANIKLKNIAFRKLSFSLSLKLLVSPILAFIIVQFLPIDQMTKQILIIMAAMPTAANTTMYALEYNTDTEFVSSSTLISTCLSLITLPIVLSVVV</sequence>
<dbReference type="RefSeq" id="WP_062686817.1">
    <property type="nucleotide sequence ID" value="NZ_KQ758650.1"/>
</dbReference>
<evidence type="ECO:0000256" key="6">
    <source>
        <dbReference type="ARBA" id="ARBA00022989"/>
    </source>
</evidence>
<feature type="transmembrane region" description="Helical" evidence="8">
    <location>
        <begin position="187"/>
        <end position="207"/>
    </location>
</feature>
<comment type="caution">
    <text evidence="9">The sequence shown here is derived from an EMBL/GenBank/DDBJ whole genome shotgun (WGS) entry which is preliminary data.</text>
</comment>
<keyword evidence="10" id="KW-1185">Reference proteome</keyword>
<evidence type="ECO:0000256" key="4">
    <source>
        <dbReference type="ARBA" id="ARBA00022475"/>
    </source>
</evidence>
<dbReference type="AlphaFoldDB" id="A0A0V8JLN0"/>
<dbReference type="Gene3D" id="1.20.1530.20">
    <property type="match status" value="1"/>
</dbReference>
<protein>
    <recommendedName>
        <fullName evidence="11">AEC family transporter</fullName>
    </recommendedName>
</protein>
<evidence type="ECO:0000256" key="2">
    <source>
        <dbReference type="ARBA" id="ARBA00010145"/>
    </source>
</evidence>
<keyword evidence="5 8" id="KW-0812">Transmembrane</keyword>